<evidence type="ECO:0000259" key="5">
    <source>
        <dbReference type="PROSITE" id="PS01031"/>
    </source>
</evidence>
<proteinExistence type="inferred from homology"/>
<gene>
    <name evidence="6" type="primary">hsp20</name>
</gene>
<evidence type="ECO:0000313" key="6">
    <source>
        <dbReference type="EMBL" id="CAM12751.1"/>
    </source>
</evidence>
<name>B7ZEP9_FUNHY</name>
<feature type="region of interest" description="Disordered" evidence="4">
    <location>
        <begin position="50"/>
        <end position="83"/>
    </location>
</feature>
<dbReference type="EMBL" id="AM422843">
    <property type="protein sequence ID" value="CAM12751.1"/>
    <property type="molecule type" value="Genomic_DNA"/>
</dbReference>
<dbReference type="InterPro" id="IPR002068">
    <property type="entry name" value="A-crystallin/Hsp20_dom"/>
</dbReference>
<dbReference type="InterPro" id="IPR044587">
    <property type="entry name" value="HSP21-like"/>
</dbReference>
<evidence type="ECO:0000256" key="1">
    <source>
        <dbReference type="ARBA" id="ARBA00023016"/>
    </source>
</evidence>
<feature type="compositionally biased region" description="Basic and acidic residues" evidence="4">
    <location>
        <begin position="60"/>
        <end position="69"/>
    </location>
</feature>
<evidence type="ECO:0000256" key="2">
    <source>
        <dbReference type="PROSITE-ProRule" id="PRU00285"/>
    </source>
</evidence>
<feature type="compositionally biased region" description="Polar residues" evidence="4">
    <location>
        <begin position="70"/>
        <end position="79"/>
    </location>
</feature>
<reference evidence="6" key="1">
    <citation type="submission" date="2007-01" db="EMBL/GenBank/DDBJ databases">
        <title>Were signal peptides characterizing mitochondrion and chloroplast-localized small heat-shock proteins of plants acquired by exon-shuffling?</title>
        <authorList>
            <person name="Schubert R."/>
            <person name="Haeger K.P."/>
        </authorList>
    </citation>
    <scope>NUCLEOTIDE SEQUENCE</scope>
    <source>
        <tissue evidence="6">Thallus material</tissue>
    </source>
</reference>
<organism evidence="6">
    <name type="scientific">Funaria hygrometrica</name>
    <name type="common">Moss</name>
    <dbReference type="NCBI Taxonomy" id="29583"/>
    <lineage>
        <taxon>Eukaryota</taxon>
        <taxon>Viridiplantae</taxon>
        <taxon>Streptophyta</taxon>
        <taxon>Embryophyta</taxon>
        <taxon>Bryophyta</taxon>
        <taxon>Bryophytina</taxon>
        <taxon>Bryopsida</taxon>
        <taxon>Funariidae</taxon>
        <taxon>Funariales</taxon>
        <taxon>Funariaceae</taxon>
        <taxon>Funaria</taxon>
    </lineage>
</organism>
<sequence>MAARTLSRVVASPARSFLSTFRDTFLMQGRSPLPRQAPFSVAQRMAVSGSAQTVSDDDYESRSQLEKMQNESNASQKRSQGGLRRVVPRDLASSFFDIWDPFLGNKSLRQMLNTVDRLFDDPFFSAAPSRPTGIALDFRTPWDVKEDNESFRLRFDMPGLGKDEVKVYVEDGDLVIKGVHRAEEQKENNWSSRSYGSYNTRMTLPENVKIDEVKAELKNGVLQVVVPKSKEEPKKNVIDINVE</sequence>
<dbReference type="PANTHER" id="PTHR46733">
    <property type="entry name" value="26.5 KDA HEAT SHOCK PROTEIN, MITOCHONDRIAL"/>
    <property type="match status" value="1"/>
</dbReference>
<dbReference type="Gene3D" id="2.60.40.790">
    <property type="match status" value="1"/>
</dbReference>
<evidence type="ECO:0000256" key="3">
    <source>
        <dbReference type="RuleBase" id="RU003616"/>
    </source>
</evidence>
<keyword evidence="1" id="KW-0346">Stress response</keyword>
<dbReference type="AlphaFoldDB" id="B7ZEP9"/>
<feature type="domain" description="SHSP" evidence="5">
    <location>
        <begin position="133"/>
        <end position="243"/>
    </location>
</feature>
<protein>
    <submittedName>
        <fullName evidence="6">Small heat-shock protein</fullName>
    </submittedName>
</protein>
<dbReference type="InterPro" id="IPR008978">
    <property type="entry name" value="HSP20-like_chaperone"/>
</dbReference>
<accession>B7ZEP9</accession>
<dbReference type="CDD" id="cd06464">
    <property type="entry name" value="ACD_sHsps-like"/>
    <property type="match status" value="1"/>
</dbReference>
<dbReference type="SUPFAM" id="SSF49764">
    <property type="entry name" value="HSP20-like chaperones"/>
    <property type="match status" value="1"/>
</dbReference>
<dbReference type="Pfam" id="PF00011">
    <property type="entry name" value="HSP20"/>
    <property type="match status" value="1"/>
</dbReference>
<dbReference type="PROSITE" id="PS01031">
    <property type="entry name" value="SHSP"/>
    <property type="match status" value="1"/>
</dbReference>
<dbReference type="GO" id="GO:0009408">
    <property type="term" value="P:response to heat"/>
    <property type="evidence" value="ECO:0007669"/>
    <property type="project" value="InterPro"/>
</dbReference>
<dbReference type="PANTHER" id="PTHR46733:SF4">
    <property type="entry name" value="HEAT SHOCK PROTEIN 21, CHLOROPLASTIC"/>
    <property type="match status" value="1"/>
</dbReference>
<evidence type="ECO:0000256" key="4">
    <source>
        <dbReference type="SAM" id="MobiDB-lite"/>
    </source>
</evidence>
<comment type="similarity">
    <text evidence="2 3">Belongs to the small heat shock protein (HSP20) family.</text>
</comment>